<gene>
    <name evidence="2" type="ORF">GALL_502920</name>
</gene>
<dbReference type="AlphaFoldDB" id="A0A1J5PA01"/>
<name>A0A1J5PA01_9ZZZZ</name>
<accession>A0A1J5PA01</accession>
<protein>
    <submittedName>
        <fullName evidence="2">Uncharacterized protein</fullName>
    </submittedName>
</protein>
<organism evidence="2">
    <name type="scientific">mine drainage metagenome</name>
    <dbReference type="NCBI Taxonomy" id="410659"/>
    <lineage>
        <taxon>unclassified sequences</taxon>
        <taxon>metagenomes</taxon>
        <taxon>ecological metagenomes</taxon>
    </lineage>
</organism>
<evidence type="ECO:0000313" key="2">
    <source>
        <dbReference type="EMBL" id="OIQ68118.1"/>
    </source>
</evidence>
<dbReference type="EMBL" id="MLJW01005495">
    <property type="protein sequence ID" value="OIQ68118.1"/>
    <property type="molecule type" value="Genomic_DNA"/>
</dbReference>
<feature type="region of interest" description="Disordered" evidence="1">
    <location>
        <begin position="87"/>
        <end position="112"/>
    </location>
</feature>
<evidence type="ECO:0000256" key="1">
    <source>
        <dbReference type="SAM" id="MobiDB-lite"/>
    </source>
</evidence>
<sequence length="131" mass="13782">MFAGASGAGHAFLDAGDDCFLDIAAGAEAMQTDAVADFAGQTQGVLPYRRKGDRDHFLAGGRRNEIGRHQGESVVLASEVQLRPLLPRRPDGAQGLNVFAQPGGGRGPGHAEPLFVVRTDLRADTQNETTA</sequence>
<proteinExistence type="predicted"/>
<comment type="caution">
    <text evidence="2">The sequence shown here is derived from an EMBL/GenBank/DDBJ whole genome shotgun (WGS) entry which is preliminary data.</text>
</comment>
<reference evidence="2" key="1">
    <citation type="submission" date="2016-10" db="EMBL/GenBank/DDBJ databases">
        <title>Sequence of Gallionella enrichment culture.</title>
        <authorList>
            <person name="Poehlein A."/>
            <person name="Muehling M."/>
            <person name="Daniel R."/>
        </authorList>
    </citation>
    <scope>NUCLEOTIDE SEQUENCE</scope>
</reference>